<keyword evidence="2" id="KW-1185">Reference proteome</keyword>
<organism evidence="1 2">
    <name type="scientific">Pholiota conissans</name>
    <dbReference type="NCBI Taxonomy" id="109636"/>
    <lineage>
        <taxon>Eukaryota</taxon>
        <taxon>Fungi</taxon>
        <taxon>Dikarya</taxon>
        <taxon>Basidiomycota</taxon>
        <taxon>Agaricomycotina</taxon>
        <taxon>Agaricomycetes</taxon>
        <taxon>Agaricomycetidae</taxon>
        <taxon>Agaricales</taxon>
        <taxon>Agaricineae</taxon>
        <taxon>Strophariaceae</taxon>
        <taxon>Pholiota</taxon>
    </lineage>
</organism>
<dbReference type="EMBL" id="MU155187">
    <property type="protein sequence ID" value="KAF9480899.1"/>
    <property type="molecule type" value="Genomic_DNA"/>
</dbReference>
<evidence type="ECO:0000313" key="2">
    <source>
        <dbReference type="Proteomes" id="UP000807469"/>
    </source>
</evidence>
<dbReference type="AlphaFoldDB" id="A0A9P5Z6G4"/>
<accession>A0A9P5Z6G4</accession>
<dbReference type="Proteomes" id="UP000807469">
    <property type="component" value="Unassembled WGS sequence"/>
</dbReference>
<dbReference type="OrthoDB" id="2379186at2759"/>
<dbReference type="Gene3D" id="1.10.510.10">
    <property type="entry name" value="Transferase(Phosphotransferase) domain 1"/>
    <property type="match status" value="1"/>
</dbReference>
<sequence length="426" mass="48183">MSNRIVIPSLADLPGVLRAPLKDKIPIDASTYALLSCTDGRWKDRRSADAVERLFKIGKIERLDLYCLVSAILYPPPDHDAKGTWYYFWDTNIRFPLEALLGPDGRSNRYSEEPTQMRDVSPNYAFILSDTCVFRGEESASGDPENLMLRMAAKVNWIYNSAPYMLGYCCNGPNMTFVAIAPPTGSRGGRPTIYILATFDLRLRENRIDSLLHLVNLSTILPLLSKVVNPPVNDWRNFNPKLENKITNKFTSTLTAVEVEHLRQVHAILKEYRVPNTDALISSESHSKPQRRRGVVRPQSEAELRECLQCVLASLKVAHSIQLYHCNVRWDNILCEGPQKWILANWENATAKILPANTAASLPSSGHGYFPALSYVREAEMDIWSIGYLIQTCGIQDQSEELSILGEHIRRRAQNLTADEVDFQLH</sequence>
<dbReference type="SUPFAM" id="SSF56112">
    <property type="entry name" value="Protein kinase-like (PK-like)"/>
    <property type="match status" value="1"/>
</dbReference>
<protein>
    <recommendedName>
        <fullName evidence="3">Protein kinase domain-containing protein</fullName>
    </recommendedName>
</protein>
<evidence type="ECO:0000313" key="1">
    <source>
        <dbReference type="EMBL" id="KAF9480899.1"/>
    </source>
</evidence>
<proteinExistence type="predicted"/>
<dbReference type="InterPro" id="IPR011009">
    <property type="entry name" value="Kinase-like_dom_sf"/>
</dbReference>
<comment type="caution">
    <text evidence="1">The sequence shown here is derived from an EMBL/GenBank/DDBJ whole genome shotgun (WGS) entry which is preliminary data.</text>
</comment>
<gene>
    <name evidence="1" type="ORF">BDN70DRAFT_582227</name>
</gene>
<name>A0A9P5Z6G4_9AGAR</name>
<reference evidence="1" key="1">
    <citation type="submission" date="2020-11" db="EMBL/GenBank/DDBJ databases">
        <authorList>
            <consortium name="DOE Joint Genome Institute"/>
            <person name="Ahrendt S."/>
            <person name="Riley R."/>
            <person name="Andreopoulos W."/>
            <person name="Labutti K."/>
            <person name="Pangilinan J."/>
            <person name="Ruiz-Duenas F.J."/>
            <person name="Barrasa J.M."/>
            <person name="Sanchez-Garcia M."/>
            <person name="Camarero S."/>
            <person name="Miyauchi S."/>
            <person name="Serrano A."/>
            <person name="Linde D."/>
            <person name="Babiker R."/>
            <person name="Drula E."/>
            <person name="Ayuso-Fernandez I."/>
            <person name="Pacheco R."/>
            <person name="Padilla G."/>
            <person name="Ferreira P."/>
            <person name="Barriuso J."/>
            <person name="Kellner H."/>
            <person name="Castanera R."/>
            <person name="Alfaro M."/>
            <person name="Ramirez L."/>
            <person name="Pisabarro A.G."/>
            <person name="Kuo A."/>
            <person name="Tritt A."/>
            <person name="Lipzen A."/>
            <person name="He G."/>
            <person name="Yan M."/>
            <person name="Ng V."/>
            <person name="Cullen D."/>
            <person name="Martin F."/>
            <person name="Rosso M.-N."/>
            <person name="Henrissat B."/>
            <person name="Hibbett D."/>
            <person name="Martinez A.T."/>
            <person name="Grigoriev I.V."/>
        </authorList>
    </citation>
    <scope>NUCLEOTIDE SEQUENCE</scope>
    <source>
        <strain evidence="1">CIRM-BRFM 674</strain>
    </source>
</reference>
<evidence type="ECO:0008006" key="3">
    <source>
        <dbReference type="Google" id="ProtNLM"/>
    </source>
</evidence>